<dbReference type="EMBL" id="CP021121">
    <property type="protein sequence ID" value="ARQ71936.1"/>
    <property type="molecule type" value="Genomic_DNA"/>
</dbReference>
<evidence type="ECO:0000256" key="3">
    <source>
        <dbReference type="SAM" id="MobiDB-lite"/>
    </source>
</evidence>
<dbReference type="GO" id="GO:0051607">
    <property type="term" value="P:defense response to virus"/>
    <property type="evidence" value="ECO:0007669"/>
    <property type="project" value="UniProtKB-KW"/>
</dbReference>
<name>A0A1W7D4I4_9ACTN</name>
<reference evidence="5 6" key="1">
    <citation type="submission" date="2017-05" db="EMBL/GenBank/DDBJ databases">
        <title>Complete genome sequence of Streptomyces sp. SCSIO 03032 revealed the diverse biosynthetic pathways for its bioactive secondary metabolites.</title>
        <authorList>
            <person name="Ma L."/>
            <person name="Zhu Y."/>
            <person name="Zhang W."/>
            <person name="Zhang G."/>
            <person name="Tian X."/>
            <person name="Zhang S."/>
            <person name="Zhang C."/>
        </authorList>
    </citation>
    <scope>NUCLEOTIDE SEQUENCE [LARGE SCALE GENOMIC DNA]</scope>
    <source>
        <strain evidence="5 6">SCSIO 03032</strain>
    </source>
</reference>
<dbReference type="GO" id="GO:0000166">
    <property type="term" value="F:nucleotide binding"/>
    <property type="evidence" value="ECO:0007669"/>
    <property type="project" value="UniProtKB-KW"/>
</dbReference>
<evidence type="ECO:0000256" key="1">
    <source>
        <dbReference type="ARBA" id="ARBA00022741"/>
    </source>
</evidence>
<keyword evidence="2" id="KW-0051">Antiviral defense</keyword>
<dbReference type="Proteomes" id="UP000194218">
    <property type="component" value="Chromosome"/>
</dbReference>
<sequence>MGASDLIARVDQKWVGEALRALFPGFSSDWRIEQREAELVMAGAGSAMVLVRDAGRAKELVTAVTRRALREAPGLEVSGVVVSFEWNGAGGPGEAIRKAHHLEPVVRATLPPQEARFLRLPLVEECAATGLPAAALGQSSSKSRAKPRSAVSQEKRGAYEEALDRLFGVLAGERRAVMRNEVGAMVEYLGEEAEWVAVVHADGNGLGAVFGNFETVIAGAGARPSARDYVDQLREFSQLVDACAQAAFRDAVEHVTRPDTARFGGLPAVLPLVLGGDDLTVVCDSAVALPFTEQYLRRFADHTEHRLRRWLARMEQRRLGAAAGVAIVKRHYPFHFAYELSEQLMTAEAKKVKKSLGPGHCALAFHVLYESAAADLRRLRSNGGQPRDRGLVAQPYVVGRVDEDAAQPGWERGRRWEDLRRRAAALRQRDRESGELLLSGKDVHELQEGLFVGRKTAAARLELLTRRYSGDDERAAALQRLTERPAGDSEGPRSLIGLLDARHAATFLTGTEAHA</sequence>
<dbReference type="RefSeq" id="WP_086161771.1">
    <property type="nucleotide sequence ID" value="NZ_CP021121.1"/>
</dbReference>
<dbReference type="InterPro" id="IPR043128">
    <property type="entry name" value="Rev_trsase/Diguanyl_cyclase"/>
</dbReference>
<protein>
    <recommendedName>
        <fullName evidence="4">Cas10/Cmr2 second palm domain-containing protein</fullName>
    </recommendedName>
</protein>
<keyword evidence="1" id="KW-0547">Nucleotide-binding</keyword>
<accession>A0A1W7D4I4</accession>
<dbReference type="OrthoDB" id="442064at2"/>
<dbReference type="AlphaFoldDB" id="A0A1W7D4I4"/>
<keyword evidence="6" id="KW-1185">Reference proteome</keyword>
<dbReference type="Pfam" id="PF22335">
    <property type="entry name" value="Cas10-Cmr2_palm2"/>
    <property type="match status" value="1"/>
</dbReference>
<evidence type="ECO:0000256" key="2">
    <source>
        <dbReference type="ARBA" id="ARBA00023118"/>
    </source>
</evidence>
<dbReference type="Gene3D" id="3.30.70.270">
    <property type="match status" value="1"/>
</dbReference>
<dbReference type="InterPro" id="IPR054767">
    <property type="entry name" value="Cas10-Cmr2_palm2"/>
</dbReference>
<proteinExistence type="predicted"/>
<evidence type="ECO:0000313" key="5">
    <source>
        <dbReference type="EMBL" id="ARQ71936.1"/>
    </source>
</evidence>
<feature type="region of interest" description="Disordered" evidence="3">
    <location>
        <begin position="137"/>
        <end position="156"/>
    </location>
</feature>
<dbReference type="KEGG" id="smao:CAG99_26645"/>
<organism evidence="5 6">
    <name type="scientific">Streptomyces marincola</name>
    <dbReference type="NCBI Taxonomy" id="2878388"/>
    <lineage>
        <taxon>Bacteria</taxon>
        <taxon>Bacillati</taxon>
        <taxon>Actinomycetota</taxon>
        <taxon>Actinomycetes</taxon>
        <taxon>Kitasatosporales</taxon>
        <taxon>Streptomycetaceae</taxon>
        <taxon>Streptomyces</taxon>
    </lineage>
</organism>
<evidence type="ECO:0000259" key="4">
    <source>
        <dbReference type="Pfam" id="PF22335"/>
    </source>
</evidence>
<evidence type="ECO:0000313" key="6">
    <source>
        <dbReference type="Proteomes" id="UP000194218"/>
    </source>
</evidence>
<gene>
    <name evidence="5" type="ORF">CAG99_26645</name>
</gene>
<feature type="domain" description="Cas10/Cmr2 second palm" evidence="4">
    <location>
        <begin position="196"/>
        <end position="353"/>
    </location>
</feature>